<reference evidence="4" key="1">
    <citation type="journal article" date="2015" name="MBio">
        <title>Genome-Resolved Metagenomic Analysis Reveals Roles for Candidate Phyla and Other Microbial Community Members in Biogeochemical Transformations in Oil Reservoirs.</title>
        <authorList>
            <person name="Hu P."/>
            <person name="Tom L."/>
            <person name="Singh A."/>
            <person name="Thomas B.C."/>
            <person name="Baker B.J."/>
            <person name="Piceno Y.M."/>
            <person name="Andersen G.L."/>
            <person name="Banfield J.F."/>
        </authorList>
    </citation>
    <scope>NUCLEOTIDE SEQUENCE [LARGE SCALE GENOMIC DNA]</scope>
</reference>
<accession>A0A124FWS7</accession>
<name>A0A124FWS7_9BACT</name>
<keyword evidence="1" id="KW-1133">Transmembrane helix</keyword>
<dbReference type="EMBL" id="LGGO01000255">
    <property type="protein sequence ID" value="KUK75847.1"/>
    <property type="molecule type" value="Genomic_DNA"/>
</dbReference>
<dbReference type="InterPro" id="IPR008969">
    <property type="entry name" value="CarboxyPept-like_regulatory"/>
</dbReference>
<evidence type="ECO:0000313" key="4">
    <source>
        <dbReference type="Proteomes" id="UP000053904"/>
    </source>
</evidence>
<dbReference type="PROSITE" id="PS50853">
    <property type="entry name" value="FN3"/>
    <property type="match status" value="1"/>
</dbReference>
<feature type="transmembrane region" description="Helical" evidence="1">
    <location>
        <begin position="557"/>
        <end position="578"/>
    </location>
</feature>
<keyword evidence="1" id="KW-0812">Transmembrane</keyword>
<dbReference type="Proteomes" id="UP000053904">
    <property type="component" value="Unassembled WGS sequence"/>
</dbReference>
<feature type="non-terminal residue" evidence="3">
    <location>
        <position position="665"/>
    </location>
</feature>
<gene>
    <name evidence="3" type="ORF">XD93_1234</name>
</gene>
<feature type="transmembrane region" description="Helical" evidence="1">
    <location>
        <begin position="407"/>
        <end position="432"/>
    </location>
</feature>
<feature type="domain" description="Fibronectin type-III" evidence="2">
    <location>
        <begin position="148"/>
        <end position="243"/>
    </location>
</feature>
<dbReference type="SUPFAM" id="SSF49265">
    <property type="entry name" value="Fibronectin type III"/>
    <property type="match status" value="1"/>
</dbReference>
<feature type="transmembrane region" description="Helical" evidence="1">
    <location>
        <begin position="584"/>
        <end position="605"/>
    </location>
</feature>
<dbReference type="InterPro" id="IPR036116">
    <property type="entry name" value="FN3_sf"/>
</dbReference>
<dbReference type="InterPro" id="IPR003961">
    <property type="entry name" value="FN3_dom"/>
</dbReference>
<evidence type="ECO:0000313" key="3">
    <source>
        <dbReference type="EMBL" id="KUK75847.1"/>
    </source>
</evidence>
<dbReference type="AlphaFoldDB" id="A0A124FWS7"/>
<evidence type="ECO:0000256" key="1">
    <source>
        <dbReference type="SAM" id="Phobius"/>
    </source>
</evidence>
<dbReference type="Gene3D" id="2.60.40.1120">
    <property type="entry name" value="Carboxypeptidase-like, regulatory domain"/>
    <property type="match status" value="1"/>
</dbReference>
<protein>
    <submittedName>
        <fullName evidence="3">Seg</fullName>
    </submittedName>
</protein>
<keyword evidence="1" id="KW-0472">Membrane</keyword>
<evidence type="ECO:0000259" key="2">
    <source>
        <dbReference type="PROSITE" id="PS50853"/>
    </source>
</evidence>
<dbReference type="Pfam" id="PF13620">
    <property type="entry name" value="CarboxypepD_reg"/>
    <property type="match status" value="1"/>
</dbReference>
<comment type="caution">
    <text evidence="3">The sequence shown here is derived from an EMBL/GenBank/DDBJ whole genome shotgun (WGS) entry which is preliminary data.</text>
</comment>
<dbReference type="CDD" id="cd00063">
    <property type="entry name" value="FN3"/>
    <property type="match status" value="1"/>
</dbReference>
<organism evidence="3 4">
    <name type="scientific">candidate division WS6 bacterium 34_10</name>
    <dbReference type="NCBI Taxonomy" id="1641389"/>
    <lineage>
        <taxon>Bacteria</taxon>
        <taxon>Candidatus Dojkabacteria</taxon>
    </lineage>
</organism>
<dbReference type="Gene3D" id="2.60.40.10">
    <property type="entry name" value="Immunoglobulins"/>
    <property type="match status" value="1"/>
</dbReference>
<dbReference type="SUPFAM" id="SSF49464">
    <property type="entry name" value="Carboxypeptidase regulatory domain-like"/>
    <property type="match status" value="1"/>
</dbReference>
<sequence length="665" mass="74712">MKLKTALTTLFLFLLFFLFVDKISAQFFYPPSTSGDVVVSASINVDLYSQLSLSPSTVEAGQPSTVSIISLLPDGTSRSGREIVIYIDGNSTGVTIVQPPLTNSQGKTTGSLSSTRPGTYTVCAKDVTEGIEIFIADCEILYVVPVPAPQMLPEPEYTKGDSNIVMWNMVGSGVYEYYVEVSTTSDFSTVLDNSGWINNLAYEFDNLQDGQIYFYRVKARNSYGVEGGWSNVVFSVQDDAGPQIEYIGTSGMEENTNVSWDRDYEINIRYRITDNVAISSKSFWCLANDGSRYDCLYTAKENGDFWDITIQLKYLEKTASGNLFEEYRFCAEAADSVNNVTRNCEAKLEVEIETPEEEIPKPTIPPIITKIIDRLDKFFDETFLKLKQASLDNITVTTTAINVTIGFGFLIATLGSLPYILFQLFLSILTLLGLRKKSNVSGYVYNSVTKEPIKQAVVRVFNEVHELIWTSVTDSNGYFMAPEVKDGEYYITVTARDFTFPSKIVYGKKDFPLENVYHGDPFLTKDEEIPNFSIPMDPVDVKPLRQKLAKIFSSTKLIWQIVLILLFIFGLLLSIFALVVTRIWWNYVMVALYIPSLFSLFFSMFSKSSKFGIVRDTDKKPVDGAIVGLKEKDFGKLVSKRVTDGLGRYKFLVDRGIYEMSILNS</sequence>
<dbReference type="InterPro" id="IPR013783">
    <property type="entry name" value="Ig-like_fold"/>
</dbReference>
<proteinExistence type="predicted"/>